<accession>A0A8J8P9U5</accession>
<protein>
    <submittedName>
        <fullName evidence="1">Uncharacterized protein</fullName>
    </submittedName>
</protein>
<evidence type="ECO:0000313" key="2">
    <source>
        <dbReference type="Proteomes" id="UP000785679"/>
    </source>
</evidence>
<dbReference type="AlphaFoldDB" id="A0A8J8P9U5"/>
<sequence>MYLGELCMYGNYTHGCLQGHQQGGKLNFSYKHAIVVTGLVKPSNELAKKLAHQEQIQTYPGDYSLSVHLDLTILSVYQVSFAQIIVAVLRIDNPGLLNRNLL</sequence>
<dbReference type="Proteomes" id="UP000785679">
    <property type="component" value="Unassembled WGS sequence"/>
</dbReference>
<keyword evidence="2" id="KW-1185">Reference proteome</keyword>
<gene>
    <name evidence="1" type="ORF">FGO68_gene15868</name>
</gene>
<proteinExistence type="predicted"/>
<evidence type="ECO:0000313" key="1">
    <source>
        <dbReference type="EMBL" id="TNV88091.1"/>
    </source>
</evidence>
<name>A0A8J8P9U5_HALGN</name>
<organism evidence="1 2">
    <name type="scientific">Halteria grandinella</name>
    <dbReference type="NCBI Taxonomy" id="5974"/>
    <lineage>
        <taxon>Eukaryota</taxon>
        <taxon>Sar</taxon>
        <taxon>Alveolata</taxon>
        <taxon>Ciliophora</taxon>
        <taxon>Intramacronucleata</taxon>
        <taxon>Spirotrichea</taxon>
        <taxon>Stichotrichia</taxon>
        <taxon>Sporadotrichida</taxon>
        <taxon>Halteriidae</taxon>
        <taxon>Halteria</taxon>
    </lineage>
</organism>
<reference evidence="1" key="1">
    <citation type="submission" date="2019-06" db="EMBL/GenBank/DDBJ databases">
        <authorList>
            <person name="Zheng W."/>
        </authorList>
    </citation>
    <scope>NUCLEOTIDE SEQUENCE</scope>
    <source>
        <strain evidence="1">QDHG01</strain>
    </source>
</reference>
<comment type="caution">
    <text evidence="1">The sequence shown here is derived from an EMBL/GenBank/DDBJ whole genome shotgun (WGS) entry which is preliminary data.</text>
</comment>
<dbReference type="EMBL" id="RRYP01000075">
    <property type="protein sequence ID" value="TNV88091.1"/>
    <property type="molecule type" value="Genomic_DNA"/>
</dbReference>